<accession>J3L1I9</accession>
<dbReference type="EnsemblPlants" id="OB01G30950.1">
    <property type="protein sequence ID" value="OB01G30950.1"/>
    <property type="gene ID" value="OB01G30950"/>
</dbReference>
<dbReference type="Gramene" id="OB01G30950.1">
    <property type="protein sequence ID" value="OB01G30950.1"/>
    <property type="gene ID" value="OB01G30950"/>
</dbReference>
<organism evidence="1">
    <name type="scientific">Oryza brachyantha</name>
    <name type="common">malo sina</name>
    <dbReference type="NCBI Taxonomy" id="4533"/>
    <lineage>
        <taxon>Eukaryota</taxon>
        <taxon>Viridiplantae</taxon>
        <taxon>Streptophyta</taxon>
        <taxon>Embryophyta</taxon>
        <taxon>Tracheophyta</taxon>
        <taxon>Spermatophyta</taxon>
        <taxon>Magnoliopsida</taxon>
        <taxon>Liliopsida</taxon>
        <taxon>Poales</taxon>
        <taxon>Poaceae</taxon>
        <taxon>BOP clade</taxon>
        <taxon>Oryzoideae</taxon>
        <taxon>Oryzeae</taxon>
        <taxon>Oryzinae</taxon>
        <taxon>Oryza</taxon>
    </lineage>
</organism>
<evidence type="ECO:0000313" key="1">
    <source>
        <dbReference type="EnsemblPlants" id="OB01G30950.1"/>
    </source>
</evidence>
<sequence length="59" mass="6547">MAKTCHLILPPVLTEHFWEQQLSIGIAIGKYTSGIVTLDPYPPVKFRIIKIPIPVTGFG</sequence>
<protein>
    <submittedName>
        <fullName evidence="1">Uncharacterized protein</fullName>
    </submittedName>
</protein>
<dbReference type="AlphaFoldDB" id="J3L1I9"/>
<dbReference type="Proteomes" id="UP000006038">
    <property type="component" value="Chromosome 1"/>
</dbReference>
<dbReference type="HOGENOM" id="CLU_2964552_0_0_1"/>
<evidence type="ECO:0000313" key="2">
    <source>
        <dbReference type="Proteomes" id="UP000006038"/>
    </source>
</evidence>
<keyword evidence="2" id="KW-1185">Reference proteome</keyword>
<reference evidence="1" key="1">
    <citation type="journal article" date="2013" name="Nat. Commun.">
        <title>Whole-genome sequencing of Oryza brachyantha reveals mechanisms underlying Oryza genome evolution.</title>
        <authorList>
            <person name="Chen J."/>
            <person name="Huang Q."/>
            <person name="Gao D."/>
            <person name="Wang J."/>
            <person name="Lang Y."/>
            <person name="Liu T."/>
            <person name="Li B."/>
            <person name="Bai Z."/>
            <person name="Luis Goicoechea J."/>
            <person name="Liang C."/>
            <person name="Chen C."/>
            <person name="Zhang W."/>
            <person name="Sun S."/>
            <person name="Liao Y."/>
            <person name="Zhang X."/>
            <person name="Yang L."/>
            <person name="Song C."/>
            <person name="Wang M."/>
            <person name="Shi J."/>
            <person name="Liu G."/>
            <person name="Liu J."/>
            <person name="Zhou H."/>
            <person name="Zhou W."/>
            <person name="Yu Q."/>
            <person name="An N."/>
            <person name="Chen Y."/>
            <person name="Cai Q."/>
            <person name="Wang B."/>
            <person name="Liu B."/>
            <person name="Min J."/>
            <person name="Huang Y."/>
            <person name="Wu H."/>
            <person name="Li Z."/>
            <person name="Zhang Y."/>
            <person name="Yin Y."/>
            <person name="Song W."/>
            <person name="Jiang J."/>
            <person name="Jackson S.A."/>
            <person name="Wing R.A."/>
            <person name="Wang J."/>
            <person name="Chen M."/>
        </authorList>
    </citation>
    <scope>NUCLEOTIDE SEQUENCE [LARGE SCALE GENOMIC DNA]</scope>
    <source>
        <strain evidence="1">cv. IRGC 101232</strain>
    </source>
</reference>
<proteinExistence type="predicted"/>
<name>J3L1I9_ORYBR</name>
<reference evidence="1" key="2">
    <citation type="submission" date="2013-04" db="UniProtKB">
        <authorList>
            <consortium name="EnsemblPlants"/>
        </authorList>
    </citation>
    <scope>IDENTIFICATION</scope>
</reference>